<feature type="transmembrane region" description="Helical" evidence="9">
    <location>
        <begin position="56"/>
        <end position="76"/>
    </location>
</feature>
<dbReference type="PROSITE" id="PS50109">
    <property type="entry name" value="HIS_KIN"/>
    <property type="match status" value="1"/>
</dbReference>
<evidence type="ECO:0000256" key="6">
    <source>
        <dbReference type="ARBA" id="ARBA00022777"/>
    </source>
</evidence>
<feature type="domain" description="Histidine kinase" evidence="10">
    <location>
        <begin position="505"/>
        <end position="586"/>
    </location>
</feature>
<evidence type="ECO:0000313" key="12">
    <source>
        <dbReference type="Proteomes" id="UP000740605"/>
    </source>
</evidence>
<accession>A0ABS5XY02</accession>
<feature type="transmembrane region" description="Helical" evidence="9">
    <location>
        <begin position="177"/>
        <end position="196"/>
    </location>
</feature>
<comment type="caution">
    <text evidence="11">The sequence shown here is derived from an EMBL/GenBank/DDBJ whole genome shotgun (WGS) entry which is preliminary data.</text>
</comment>
<protein>
    <recommendedName>
        <fullName evidence="2">histidine kinase</fullName>
        <ecNumber evidence="2">2.7.13.3</ecNumber>
    </recommendedName>
</protein>
<dbReference type="InterPro" id="IPR011712">
    <property type="entry name" value="Sig_transdc_His_kin_sub3_dim/P"/>
</dbReference>
<feature type="transmembrane region" description="Helical" evidence="9">
    <location>
        <begin position="107"/>
        <end position="127"/>
    </location>
</feature>
<dbReference type="PANTHER" id="PTHR24421:SF10">
    <property type="entry name" value="NITRATE_NITRITE SENSOR PROTEIN NARQ"/>
    <property type="match status" value="1"/>
</dbReference>
<evidence type="ECO:0000259" key="10">
    <source>
        <dbReference type="PROSITE" id="PS50109"/>
    </source>
</evidence>
<dbReference type="InterPro" id="IPR050482">
    <property type="entry name" value="Sensor_HK_TwoCompSys"/>
</dbReference>
<keyword evidence="7" id="KW-0067">ATP-binding</keyword>
<feature type="transmembrane region" description="Helical" evidence="9">
    <location>
        <begin position="139"/>
        <end position="157"/>
    </location>
</feature>
<dbReference type="Proteomes" id="UP000740605">
    <property type="component" value="Unassembled WGS sequence"/>
</dbReference>
<evidence type="ECO:0000256" key="7">
    <source>
        <dbReference type="ARBA" id="ARBA00022840"/>
    </source>
</evidence>
<keyword evidence="3" id="KW-0597">Phosphoprotein</keyword>
<evidence type="ECO:0000256" key="3">
    <source>
        <dbReference type="ARBA" id="ARBA00022553"/>
    </source>
</evidence>
<name>A0ABS5XY02_9MICO</name>
<evidence type="ECO:0000256" key="4">
    <source>
        <dbReference type="ARBA" id="ARBA00022679"/>
    </source>
</evidence>
<dbReference type="EMBL" id="JAFLHG010000020">
    <property type="protein sequence ID" value="MBT8799420.1"/>
    <property type="molecule type" value="Genomic_DNA"/>
</dbReference>
<keyword evidence="12" id="KW-1185">Reference proteome</keyword>
<feature type="transmembrane region" description="Helical" evidence="9">
    <location>
        <begin position="29"/>
        <end position="50"/>
    </location>
</feature>
<keyword evidence="5" id="KW-0547">Nucleotide-binding</keyword>
<dbReference type="RefSeq" id="WP_215488651.1">
    <property type="nucleotide sequence ID" value="NZ_BAAAPJ010000002.1"/>
</dbReference>
<dbReference type="SUPFAM" id="SSF55874">
    <property type="entry name" value="ATPase domain of HSP90 chaperone/DNA topoisomerase II/histidine kinase"/>
    <property type="match status" value="1"/>
</dbReference>
<dbReference type="InterPro" id="IPR036890">
    <property type="entry name" value="HATPase_C_sf"/>
</dbReference>
<keyword evidence="9" id="KW-0472">Membrane</keyword>
<dbReference type="Pfam" id="PF02518">
    <property type="entry name" value="HATPase_c"/>
    <property type="match status" value="1"/>
</dbReference>
<dbReference type="InterPro" id="IPR003594">
    <property type="entry name" value="HATPase_dom"/>
</dbReference>
<comment type="catalytic activity">
    <reaction evidence="1">
        <text>ATP + protein L-histidine = ADP + protein N-phospho-L-histidine.</text>
        <dbReference type="EC" id="2.7.13.3"/>
    </reaction>
</comment>
<evidence type="ECO:0000256" key="2">
    <source>
        <dbReference type="ARBA" id="ARBA00012438"/>
    </source>
</evidence>
<evidence type="ECO:0000256" key="1">
    <source>
        <dbReference type="ARBA" id="ARBA00000085"/>
    </source>
</evidence>
<keyword evidence="4" id="KW-0808">Transferase</keyword>
<dbReference type="PANTHER" id="PTHR24421">
    <property type="entry name" value="NITRATE/NITRITE SENSOR PROTEIN NARX-RELATED"/>
    <property type="match status" value="1"/>
</dbReference>
<reference evidence="11 12" key="1">
    <citation type="submission" date="2021-03" db="EMBL/GenBank/DDBJ databases">
        <title>Microbacterium pauli sp. nov., isolated from microfiltered milk.</title>
        <authorList>
            <person name="Bellassi P."/>
            <person name="Fontana A."/>
            <person name="Callegari M.L."/>
            <person name="Lorenzo M."/>
            <person name="Cappa F."/>
        </authorList>
    </citation>
    <scope>NUCLEOTIDE SEQUENCE [LARGE SCALE GENOMIC DNA]</scope>
    <source>
        <strain evidence="11 12">DSM 18909</strain>
    </source>
</reference>
<proteinExistence type="predicted"/>
<evidence type="ECO:0000256" key="5">
    <source>
        <dbReference type="ARBA" id="ARBA00022741"/>
    </source>
</evidence>
<dbReference type="InterPro" id="IPR005467">
    <property type="entry name" value="His_kinase_dom"/>
</dbReference>
<dbReference type="EC" id="2.7.13.3" evidence="2"/>
<keyword evidence="8" id="KW-0902">Two-component regulatory system</keyword>
<dbReference type="Gene3D" id="3.30.565.10">
    <property type="entry name" value="Histidine kinase-like ATPase, C-terminal domain"/>
    <property type="match status" value="1"/>
</dbReference>
<feature type="transmembrane region" description="Helical" evidence="9">
    <location>
        <begin position="208"/>
        <end position="229"/>
    </location>
</feature>
<feature type="transmembrane region" description="Helical" evidence="9">
    <location>
        <begin position="241"/>
        <end position="260"/>
    </location>
</feature>
<sequence length="586" mass="60542">MTSPRPIAPPTSPTPARLRGGTAGSLGRALGAVAALGILLGLTQLAVGIWAGGAAWAVGAFTALFWVWLGAGILAWTRRPANGMGALLVVASVGVFLGGAANMQVPVLAVVGSIFATSVLAVTVHLLHAFPSGRLRGALSRATVVAGYLVAVGGDLVTTTLEEANLADAGAVRAVNLAQSVAGIAVMAVTAVLLARRLAGAEPRHRRVLLPLFLYGILAVLLIPTTPLVLRALGAGSETTFIVQLLLIAGLPIAFLIGILRGGFARTTPLDALSAWLAVGGATRPAVQRALAATLGDETLRVVYRSSATGGFVDDDGVAASREDGIGQAWIDVRVEDRLVGAIGYDPRLTADAAEVRRAGEVLAVAIDRERLTTELLAANEQLTRSRLRLVEAEVRERARIARDLHDGLQVELVLLALRAQTIANAPEATLALRAELEGLRHGIDESAAGLRRLVHGVIPAALVEQGLATATEDLVDRLPVPATLVAEIDGATLGPATTHTAYFVVAEVLANAVKHARAGQVGVRLTVAEERLRIEVDDDGVGGARLDRGTGLRGLADRVDVLGGAMEVTSPVGGGTRVEVELPCV</sequence>
<dbReference type="Pfam" id="PF07730">
    <property type="entry name" value="HisKA_3"/>
    <property type="match status" value="1"/>
</dbReference>
<keyword evidence="9" id="KW-1133">Transmembrane helix</keyword>
<evidence type="ECO:0000313" key="11">
    <source>
        <dbReference type="EMBL" id="MBT8799420.1"/>
    </source>
</evidence>
<keyword evidence="9" id="KW-0812">Transmembrane</keyword>
<keyword evidence="6" id="KW-0418">Kinase</keyword>
<evidence type="ECO:0000256" key="8">
    <source>
        <dbReference type="ARBA" id="ARBA00023012"/>
    </source>
</evidence>
<evidence type="ECO:0000256" key="9">
    <source>
        <dbReference type="SAM" id="Phobius"/>
    </source>
</evidence>
<organism evidence="11 12">
    <name type="scientific">Microbacterium flavum</name>
    <dbReference type="NCBI Taxonomy" id="415216"/>
    <lineage>
        <taxon>Bacteria</taxon>
        <taxon>Bacillati</taxon>
        <taxon>Actinomycetota</taxon>
        <taxon>Actinomycetes</taxon>
        <taxon>Micrococcales</taxon>
        <taxon>Microbacteriaceae</taxon>
        <taxon>Microbacterium</taxon>
    </lineage>
</organism>
<gene>
    <name evidence="11" type="ORF">J0P97_15285</name>
</gene>
<feature type="transmembrane region" description="Helical" evidence="9">
    <location>
        <begin position="83"/>
        <end position="101"/>
    </location>
</feature>
<dbReference type="Gene3D" id="1.20.5.1930">
    <property type="match status" value="1"/>
</dbReference>
<dbReference type="CDD" id="cd16917">
    <property type="entry name" value="HATPase_UhpB-NarQ-NarX-like"/>
    <property type="match status" value="1"/>
</dbReference>